<dbReference type="Pfam" id="PF03080">
    <property type="entry name" value="Neprosin"/>
    <property type="match status" value="1"/>
</dbReference>
<dbReference type="PROSITE" id="PS52045">
    <property type="entry name" value="NEPROSIN_PEP_CD"/>
    <property type="match status" value="1"/>
</dbReference>
<protein>
    <recommendedName>
        <fullName evidence="2">Neprosin PEP catalytic domain-containing protein</fullName>
    </recommendedName>
</protein>
<name>A0A5S9X6W3_ARATH</name>
<feature type="chain" id="PRO_5025057724" description="Neprosin PEP catalytic domain-containing protein" evidence="1">
    <location>
        <begin position="25"/>
        <end position="403"/>
    </location>
</feature>
<dbReference type="Gene3D" id="3.90.1320.10">
    <property type="entry name" value="Outer-capsid protein sigma 3, large lobe"/>
    <property type="match status" value="1"/>
</dbReference>
<dbReference type="InterPro" id="IPR053168">
    <property type="entry name" value="Glutamic_endopeptidase"/>
</dbReference>
<feature type="domain" description="Neprosin PEP catalytic" evidence="2">
    <location>
        <begin position="148"/>
        <end position="403"/>
    </location>
</feature>
<proteinExistence type="predicted"/>
<sequence length="403" mass="44769">MMGVAGFAVALMVTSLIIATCADGKELFHHREIKVQRFLKQLNKPALKSIKSEDGDIIDCVPITSQPAFDHPLLKNHTIQVKPSFIPEGEGDSTYTKKETKATQVWHKYGECPENTIPIRRTKKEDILRAKSLESFGKKNHQYIPEDTSSPNYHHEYAFMGVRNGKFYGTKASINVWKPDVATPSEFSLSQTWIVSGDGTSRNTIEAGWQVYPGMYGNNDPRLFVYWTSDGYQKTGCYNLVCGGFVQTTNKYTVGGSYVTASQYDGAQLVLNLLIWKDPKTGNWWLKINDNDVIGYWPGSLFNSLGDGAIKVEWGGEIFAPTSDRHTTTDMGSGHFAEEGIKKASYVKNIMIVDGTNALREPQGLLYSYADNRNCYSVVPGNAGTSFGTHFFYGGPGQNVKCP</sequence>
<accession>A0A5S9X6W3</accession>
<reference evidence="3 4" key="1">
    <citation type="submission" date="2019-12" db="EMBL/GenBank/DDBJ databases">
        <authorList>
            <person name="Jiao W.-B."/>
            <person name="Schneeberger K."/>
        </authorList>
    </citation>
    <scope>NUCLEOTIDE SEQUENCE [LARGE SCALE GENOMIC DNA]</scope>
    <source>
        <strain evidence="4">cv. C24</strain>
    </source>
</reference>
<gene>
    <name evidence="3" type="ORF">C24_LOCUS10781</name>
</gene>
<feature type="signal peptide" evidence="1">
    <location>
        <begin position="1"/>
        <end position="24"/>
    </location>
</feature>
<dbReference type="OrthoDB" id="1021277at2759"/>
<dbReference type="InterPro" id="IPR004314">
    <property type="entry name" value="Neprosin"/>
</dbReference>
<keyword evidence="1" id="KW-0732">Signal</keyword>
<dbReference type="PANTHER" id="PTHR31589">
    <property type="entry name" value="PROTEIN, PUTATIVE (DUF239)-RELATED-RELATED"/>
    <property type="match status" value="1"/>
</dbReference>
<organism evidence="3 4">
    <name type="scientific">Arabidopsis thaliana</name>
    <name type="common">Mouse-ear cress</name>
    <dbReference type="NCBI Taxonomy" id="3702"/>
    <lineage>
        <taxon>Eukaryota</taxon>
        <taxon>Viridiplantae</taxon>
        <taxon>Streptophyta</taxon>
        <taxon>Embryophyta</taxon>
        <taxon>Tracheophyta</taxon>
        <taxon>Spermatophyta</taxon>
        <taxon>Magnoliopsida</taxon>
        <taxon>eudicotyledons</taxon>
        <taxon>Gunneridae</taxon>
        <taxon>Pentapetalae</taxon>
        <taxon>rosids</taxon>
        <taxon>malvids</taxon>
        <taxon>Brassicales</taxon>
        <taxon>Brassicaceae</taxon>
        <taxon>Camelineae</taxon>
        <taxon>Arabidopsis</taxon>
    </lineage>
</organism>
<dbReference type="InterPro" id="IPR025521">
    <property type="entry name" value="Neprosin_propep"/>
</dbReference>
<dbReference type="Pfam" id="PF14365">
    <property type="entry name" value="Neprosin_AP"/>
    <property type="match status" value="1"/>
</dbReference>
<dbReference type="EMBL" id="CACSHJ010000088">
    <property type="protein sequence ID" value="CAA0376796.1"/>
    <property type="molecule type" value="Genomic_DNA"/>
</dbReference>
<evidence type="ECO:0000313" key="3">
    <source>
        <dbReference type="EMBL" id="CAA0376796.1"/>
    </source>
</evidence>
<dbReference type="Proteomes" id="UP000434276">
    <property type="component" value="Unassembled WGS sequence"/>
</dbReference>
<dbReference type="AlphaFoldDB" id="A0A5S9X6W3"/>
<evidence type="ECO:0000313" key="4">
    <source>
        <dbReference type="Proteomes" id="UP000434276"/>
    </source>
</evidence>
<evidence type="ECO:0000256" key="1">
    <source>
        <dbReference type="SAM" id="SignalP"/>
    </source>
</evidence>
<dbReference type="ExpressionAtlas" id="A0A5S9X6W3">
    <property type="expression patterns" value="baseline and differential"/>
</dbReference>
<dbReference type="PANTHER" id="PTHR31589:SF224">
    <property type="entry name" value="NEP-INTERACTING PROTEIN (DUF239)"/>
    <property type="match status" value="1"/>
</dbReference>
<evidence type="ECO:0000259" key="2">
    <source>
        <dbReference type="PROSITE" id="PS52045"/>
    </source>
</evidence>